<comment type="caution">
    <text evidence="10">The sequence shown here is derived from an EMBL/GenBank/DDBJ whole genome shotgun (WGS) entry which is preliminary data.</text>
</comment>
<evidence type="ECO:0000256" key="2">
    <source>
        <dbReference type="ARBA" id="ARBA00004170"/>
    </source>
</evidence>
<dbReference type="Gene3D" id="3.40.1380.10">
    <property type="match status" value="1"/>
</dbReference>
<comment type="subcellular location">
    <subcellularLocation>
        <location evidence="2">Membrane</location>
        <topology evidence="2">Peripheral membrane protein</topology>
    </subcellularLocation>
</comment>
<proteinExistence type="inferred from homology"/>
<dbReference type="InterPro" id="IPR035968">
    <property type="entry name" value="ATP_synth_F1_ATPase_gsu"/>
</dbReference>
<dbReference type="GO" id="GO:0045259">
    <property type="term" value="C:proton-transporting ATP synthase complex"/>
    <property type="evidence" value="ECO:0007669"/>
    <property type="project" value="UniProtKB-KW"/>
</dbReference>
<dbReference type="PRINTS" id="PR00126">
    <property type="entry name" value="ATPASEGAMMA"/>
</dbReference>
<evidence type="ECO:0000256" key="6">
    <source>
        <dbReference type="ARBA" id="ARBA00023065"/>
    </source>
</evidence>
<name>A0A0G0W3R5_UNCKA</name>
<organism evidence="10 11">
    <name type="scientific">candidate division WWE3 bacterium GW2011_GWE1_41_27</name>
    <dbReference type="NCBI Taxonomy" id="1619131"/>
    <lineage>
        <taxon>Bacteria</taxon>
        <taxon>Katanobacteria</taxon>
    </lineage>
</organism>
<evidence type="ECO:0000313" key="10">
    <source>
        <dbReference type="EMBL" id="KKS06642.1"/>
    </source>
</evidence>
<dbReference type="InterPro" id="IPR000131">
    <property type="entry name" value="ATP_synth_F1_gsu"/>
</dbReference>
<dbReference type="EMBL" id="LCBF01000026">
    <property type="protein sequence ID" value="KKS06642.1"/>
    <property type="molecule type" value="Genomic_DNA"/>
</dbReference>
<keyword evidence="4" id="KW-0813">Transport</keyword>
<evidence type="ECO:0000256" key="4">
    <source>
        <dbReference type="ARBA" id="ARBA00022448"/>
    </source>
</evidence>
<dbReference type="GO" id="GO:0046933">
    <property type="term" value="F:proton-transporting ATP synthase activity, rotational mechanism"/>
    <property type="evidence" value="ECO:0007669"/>
    <property type="project" value="InterPro"/>
</dbReference>
<comment type="function">
    <text evidence="1">Produces ATP from ADP in the presence of a proton gradient across the membrane. The gamma chain is believed to be important in regulating ATPase activity and the flow of protons through the CF(0) complex.</text>
</comment>
<dbReference type="AlphaFoldDB" id="A0A0G0W3R5"/>
<accession>A0A0G0W3R5</accession>
<reference evidence="10 11" key="1">
    <citation type="journal article" date="2015" name="Nature">
        <title>rRNA introns, odd ribosomes, and small enigmatic genomes across a large radiation of phyla.</title>
        <authorList>
            <person name="Brown C.T."/>
            <person name="Hug L.A."/>
            <person name="Thomas B.C."/>
            <person name="Sharon I."/>
            <person name="Castelle C.J."/>
            <person name="Singh A."/>
            <person name="Wilkins M.J."/>
            <person name="Williams K.H."/>
            <person name="Banfield J.F."/>
        </authorList>
    </citation>
    <scope>NUCLEOTIDE SEQUENCE [LARGE SCALE GENOMIC DNA]</scope>
</reference>
<keyword evidence="7" id="KW-0472">Membrane</keyword>
<sequence>MKRIKELKEELISLGEFLTMVEAYEEISALRMRKVKKSVLKRREFMQGLNEAFAYIAFSYRVFKKNVKKGNKEEILNTNGKTALVFLSSNTGLYGDIIRKTFDLFMTDAAKNKDADLIVAGRLGKNLYDASNGNRPYTFFEISDTGVDERALKGVVSHVSSYSEVVVYHGVFRSILSQEAKSTHVTGEVLKITEGAEEYNVPFLFEPNIKNVAEYFEKQILSLIFEQALFESSLSKFASRMVSLDSAAANINQKIGRIDFDVKKAQHRAINSGIQGNLAGGGLWK</sequence>
<evidence type="ECO:0000313" key="11">
    <source>
        <dbReference type="Proteomes" id="UP000034544"/>
    </source>
</evidence>
<evidence type="ECO:0000256" key="3">
    <source>
        <dbReference type="ARBA" id="ARBA00007681"/>
    </source>
</evidence>
<dbReference type="SUPFAM" id="SSF52943">
    <property type="entry name" value="ATP synthase (F1-ATPase), gamma subunit"/>
    <property type="match status" value="1"/>
</dbReference>
<gene>
    <name evidence="10" type="ORF">UU59_C0026G0006</name>
</gene>
<evidence type="ECO:0000256" key="7">
    <source>
        <dbReference type="ARBA" id="ARBA00023136"/>
    </source>
</evidence>
<keyword evidence="6" id="KW-0406">Ion transport</keyword>
<evidence type="ECO:0000256" key="1">
    <source>
        <dbReference type="ARBA" id="ARBA00003456"/>
    </source>
</evidence>
<evidence type="ECO:0000256" key="5">
    <source>
        <dbReference type="ARBA" id="ARBA00022781"/>
    </source>
</evidence>
<evidence type="ECO:0000256" key="9">
    <source>
        <dbReference type="ARBA" id="ARBA00023310"/>
    </source>
</evidence>
<keyword evidence="9" id="KW-0066">ATP synthesis</keyword>
<dbReference type="Pfam" id="PF00231">
    <property type="entry name" value="ATP-synt"/>
    <property type="match status" value="1"/>
</dbReference>
<dbReference type="Proteomes" id="UP000034544">
    <property type="component" value="Unassembled WGS sequence"/>
</dbReference>
<protein>
    <submittedName>
        <fullName evidence="10">ATP synthase gamma chain</fullName>
    </submittedName>
</protein>
<comment type="similarity">
    <text evidence="3">Belongs to the ATPase gamma chain family.</text>
</comment>
<keyword evidence="8" id="KW-0139">CF(1)</keyword>
<evidence type="ECO:0000256" key="8">
    <source>
        <dbReference type="ARBA" id="ARBA00023196"/>
    </source>
</evidence>
<keyword evidence="5" id="KW-0375">Hydrogen ion transport</keyword>